<dbReference type="SUPFAM" id="SSF49899">
    <property type="entry name" value="Concanavalin A-like lectins/glucanases"/>
    <property type="match status" value="1"/>
</dbReference>
<comment type="caution">
    <text evidence="4">The sequence shown here is derived from an EMBL/GenBank/DDBJ whole genome shotgun (WGS) entry which is preliminary data.</text>
</comment>
<dbReference type="InterPro" id="IPR006558">
    <property type="entry name" value="LamG-like"/>
</dbReference>
<organism evidence="4 5">
    <name type="scientific">Streptomyces macrosporus</name>
    <dbReference type="NCBI Taxonomy" id="44032"/>
    <lineage>
        <taxon>Bacteria</taxon>
        <taxon>Bacillati</taxon>
        <taxon>Actinomycetota</taxon>
        <taxon>Actinomycetes</taxon>
        <taxon>Kitasatosporales</taxon>
        <taxon>Streptomycetaceae</taxon>
        <taxon>Streptomyces</taxon>
    </lineage>
</organism>
<evidence type="ECO:0000313" key="4">
    <source>
        <dbReference type="EMBL" id="GAA2432045.1"/>
    </source>
</evidence>
<evidence type="ECO:0000259" key="3">
    <source>
        <dbReference type="SMART" id="SM00560"/>
    </source>
</evidence>
<gene>
    <name evidence="4" type="ORF">GCM10010405_13690</name>
</gene>
<sequence>MTFGVSAPRGTSPASTVRLRLDGKSGYATTGSAVVDTTDSFTLGVVVRLADSEPAGPVTVRFQPGKHTDVFTVRHDPSVHAWQLVMPRKDRAGAPEVVVSRSEAPDGGEGPGHRLAVAYDDATDRIKLHLDGCTNDGATASFPGSPPSSGALRIGRSHVGDGRGDHLHGDVDEVQAYAVAPRAVWSTPTTDGAVRCCTTAG</sequence>
<reference evidence="4 5" key="1">
    <citation type="journal article" date="2019" name="Int. J. Syst. Evol. Microbiol.">
        <title>The Global Catalogue of Microorganisms (GCM) 10K type strain sequencing project: providing services to taxonomists for standard genome sequencing and annotation.</title>
        <authorList>
            <consortium name="The Broad Institute Genomics Platform"/>
            <consortium name="The Broad Institute Genome Sequencing Center for Infectious Disease"/>
            <person name="Wu L."/>
            <person name="Ma J."/>
        </authorList>
    </citation>
    <scope>NUCLEOTIDE SEQUENCE [LARGE SCALE GENOMIC DNA]</scope>
    <source>
        <strain evidence="4 5">JCM 6305</strain>
    </source>
</reference>
<name>A0ABN3JM05_9ACTN</name>
<keyword evidence="1" id="KW-0732">Signal</keyword>
<evidence type="ECO:0000313" key="5">
    <source>
        <dbReference type="Proteomes" id="UP001501638"/>
    </source>
</evidence>
<dbReference type="InterPro" id="IPR013320">
    <property type="entry name" value="ConA-like_dom_sf"/>
</dbReference>
<protein>
    <recommendedName>
        <fullName evidence="3">LamG-like jellyroll fold domain-containing protein</fullName>
    </recommendedName>
</protein>
<proteinExistence type="predicted"/>
<keyword evidence="5" id="KW-1185">Reference proteome</keyword>
<keyword evidence="2" id="KW-1015">Disulfide bond</keyword>
<dbReference type="Proteomes" id="UP001501638">
    <property type="component" value="Unassembled WGS sequence"/>
</dbReference>
<dbReference type="SMART" id="SM00560">
    <property type="entry name" value="LamGL"/>
    <property type="match status" value="1"/>
</dbReference>
<accession>A0ABN3JM05</accession>
<dbReference type="Pfam" id="PF13385">
    <property type="entry name" value="Laminin_G_3"/>
    <property type="match status" value="1"/>
</dbReference>
<dbReference type="EMBL" id="BAAASZ010000011">
    <property type="protein sequence ID" value="GAA2432045.1"/>
    <property type="molecule type" value="Genomic_DNA"/>
</dbReference>
<feature type="domain" description="LamG-like jellyroll fold" evidence="3">
    <location>
        <begin position="39"/>
        <end position="184"/>
    </location>
</feature>
<dbReference type="Gene3D" id="2.60.120.200">
    <property type="match status" value="1"/>
</dbReference>
<evidence type="ECO:0000256" key="1">
    <source>
        <dbReference type="ARBA" id="ARBA00022729"/>
    </source>
</evidence>
<evidence type="ECO:0000256" key="2">
    <source>
        <dbReference type="ARBA" id="ARBA00023157"/>
    </source>
</evidence>